<dbReference type="InterPro" id="IPR021994">
    <property type="entry name" value="DUF3592"/>
</dbReference>
<keyword evidence="4" id="KW-1185">Reference proteome</keyword>
<evidence type="ECO:0000313" key="3">
    <source>
        <dbReference type="EMBL" id="RYU93694.1"/>
    </source>
</evidence>
<feature type="domain" description="DUF3592" evidence="2">
    <location>
        <begin position="43"/>
        <end position="105"/>
    </location>
</feature>
<protein>
    <submittedName>
        <fullName evidence="3">DUF3592 domain-containing protein</fullName>
    </submittedName>
</protein>
<keyword evidence="1" id="KW-0472">Membrane</keyword>
<name>A0A4Q5LVL1_9BACT</name>
<evidence type="ECO:0000256" key="1">
    <source>
        <dbReference type="SAM" id="Phobius"/>
    </source>
</evidence>
<accession>A0A4Q5LVL1</accession>
<feature type="transmembrane region" description="Helical" evidence="1">
    <location>
        <begin position="7"/>
        <end position="30"/>
    </location>
</feature>
<comment type="caution">
    <text evidence="3">The sequence shown here is derived from an EMBL/GenBank/DDBJ whole genome shotgun (WGS) entry which is preliminary data.</text>
</comment>
<proteinExistence type="predicted"/>
<dbReference type="Proteomes" id="UP000293162">
    <property type="component" value="Unassembled WGS sequence"/>
</dbReference>
<feature type="transmembrane region" description="Helical" evidence="1">
    <location>
        <begin position="107"/>
        <end position="133"/>
    </location>
</feature>
<dbReference type="RefSeq" id="WP_130023197.1">
    <property type="nucleotide sequence ID" value="NZ_SEWF01000039.1"/>
</dbReference>
<sequence length="144" mass="15988">MSKTDPIRYVIILFLIIGIGFLGGAIYAYISNKNFIEKATKASGRVINFHSNRKGSKAPVVEYSDAKGQAHFYYHNVYTKPSAYDLGETVEIYFNPADPEDATLGGISVLAIILGGIGFIFTLISVIFLKVFWNHTAVMSQKHY</sequence>
<dbReference type="EMBL" id="SEWF01000039">
    <property type="protein sequence ID" value="RYU93694.1"/>
    <property type="molecule type" value="Genomic_DNA"/>
</dbReference>
<keyword evidence="1" id="KW-1133">Transmembrane helix</keyword>
<organism evidence="3 4">
    <name type="scientific">Emticicia agri</name>
    <dbReference type="NCBI Taxonomy" id="2492393"/>
    <lineage>
        <taxon>Bacteria</taxon>
        <taxon>Pseudomonadati</taxon>
        <taxon>Bacteroidota</taxon>
        <taxon>Cytophagia</taxon>
        <taxon>Cytophagales</taxon>
        <taxon>Leadbetterellaceae</taxon>
        <taxon>Emticicia</taxon>
    </lineage>
</organism>
<reference evidence="3 4" key="1">
    <citation type="submission" date="2019-02" db="EMBL/GenBank/DDBJ databases">
        <title>Bacterial novel species Emticicia sp. 17J42-9 isolated from soil.</title>
        <authorList>
            <person name="Jung H.-Y."/>
        </authorList>
    </citation>
    <scope>NUCLEOTIDE SEQUENCE [LARGE SCALE GENOMIC DNA]</scope>
    <source>
        <strain evidence="3 4">17J42-9</strain>
    </source>
</reference>
<dbReference type="AlphaFoldDB" id="A0A4Q5LVL1"/>
<dbReference type="Pfam" id="PF12158">
    <property type="entry name" value="DUF3592"/>
    <property type="match status" value="1"/>
</dbReference>
<evidence type="ECO:0000259" key="2">
    <source>
        <dbReference type="Pfam" id="PF12158"/>
    </source>
</evidence>
<evidence type="ECO:0000313" key="4">
    <source>
        <dbReference type="Proteomes" id="UP000293162"/>
    </source>
</evidence>
<dbReference type="OrthoDB" id="2242169at2"/>
<gene>
    <name evidence="3" type="ORF">EWM59_20885</name>
</gene>
<keyword evidence="1" id="KW-0812">Transmembrane</keyword>